<feature type="compositionally biased region" description="Polar residues" evidence="2">
    <location>
        <begin position="791"/>
        <end position="810"/>
    </location>
</feature>
<feature type="coiled-coil region" evidence="1">
    <location>
        <begin position="272"/>
        <end position="418"/>
    </location>
</feature>
<feature type="coiled-coil region" evidence="1">
    <location>
        <begin position="954"/>
        <end position="988"/>
    </location>
</feature>
<accession>S9R4I0</accession>
<gene>
    <name evidence="3" type="ORF">SOCG_01010</name>
</gene>
<dbReference type="AlphaFoldDB" id="S9R4I0"/>
<dbReference type="VEuPathDB" id="FungiDB:SOCG_01010"/>
<dbReference type="OMA" id="INYSIIH"/>
<sequence>MSTENMKNQTMNHSIAEISIEPMRYGVSLSPSYNSRWSAPSDILFQRFHTSPDVPKKADDIIQSLTYLDSKLTELSKLVLPIPLQTGSAIDLNQIQVLFKNNWVLNDPKYAKFESFVKHLKQSLLELQTEKQDISSQSPRDDPSMSKISYSCNENNHGTDSLSLEPSEGQPSASMKVDELAKATYMLSQIMLEYGRLSNWNHSRDATVFEFVSCFSKEIDKFRKSINYSIIHTKEQYLTLEVENTQRNKEMNIIRESLTQTEKALIFKEKRLKDRQIETRALQRKIESLRNLNWGLTSRVNQLTKEIEEHQHSSEAVLNKYNSLKQESEDWLANKKNEDAKLAELKALVKGLEDERASNLKKEDELKETLTKREKDLEQLKISLNNEMDSKACLAMQLEQLHLQISQLNKDIRIKDNELSEVKTSLRANTLYIDDVKEELSKQKADYIFQVNAYKQRYNLLHDSFQKETQEKSDLESQNQSLHKEINLLQAEIEHRDFEFSELNDQLNQDETRRNETTEKLNRLCREKTDLLSKLHVQKHAYELQKEKFEKALKELHVKTQNETEFRKDKSRLVSELAWIKSEKETMTCEIADGAKKQTGFEAQIGELKGELSRLQSKHQEILLKYSTILNSSEALQKQVKDQSVFQREIESFNQQKDTLQRFLLFSAQCFELDITVDVNEFFRDLKSGMKCFQLLYNMYKRLCKQCDLPFIMNTKQLNEKELTRDIRMLSAKVSTLRELYVQKSKEVKKYDLALKAFIDEKALLANTVATSLESPLRGMENKMTNHESRVSQLIKSFDTPRSSPTKQSSFELMLKSPPSYEESTKVQAEQVSKNDRQGTIAINQTLLRENKLLRNLVDRLNKVTGNTSYTNTEMHTGVECLTYKSLEAAFETLSDSKRTLLVDLAETKNQLEEVDRKYRNLRLVLNEEPSSNMDHILNNISPDNEHIDSEVLVRKCQEQLLEELRNVRNLEKLLAEERIKSNELSLQLDRQHEELLLYKCKGKVE</sequence>
<dbReference type="Proteomes" id="UP000016088">
    <property type="component" value="Unassembled WGS sequence"/>
</dbReference>
<feature type="region of interest" description="Disordered" evidence="2">
    <location>
        <begin position="131"/>
        <end position="152"/>
    </location>
</feature>
<feature type="coiled-coil region" evidence="1">
    <location>
        <begin position="898"/>
        <end position="925"/>
    </location>
</feature>
<protein>
    <submittedName>
        <fullName evidence="3">Uncharacterized protein</fullName>
    </submittedName>
</protein>
<proteinExistence type="predicted"/>
<evidence type="ECO:0000256" key="2">
    <source>
        <dbReference type="SAM" id="MobiDB-lite"/>
    </source>
</evidence>
<keyword evidence="1" id="KW-0175">Coiled coil</keyword>
<name>S9R4I0_SCHOY</name>
<evidence type="ECO:0000313" key="3">
    <source>
        <dbReference type="EMBL" id="EPX73255.1"/>
    </source>
</evidence>
<evidence type="ECO:0000313" key="4">
    <source>
        <dbReference type="Proteomes" id="UP000016088"/>
    </source>
</evidence>
<feature type="region of interest" description="Disordered" evidence="2">
    <location>
        <begin position="778"/>
        <end position="810"/>
    </location>
</feature>
<keyword evidence="4" id="KW-1185">Reference proteome</keyword>
<dbReference type="GeneID" id="25029994"/>
<feature type="compositionally biased region" description="Basic and acidic residues" evidence="2">
    <location>
        <begin position="131"/>
        <end position="144"/>
    </location>
</feature>
<dbReference type="HOGENOM" id="CLU_298786_0_0_1"/>
<feature type="compositionally biased region" description="Basic and acidic residues" evidence="2">
    <location>
        <begin position="780"/>
        <end position="790"/>
    </location>
</feature>
<dbReference type="RefSeq" id="XP_013018884.1">
    <property type="nucleotide sequence ID" value="XM_013163430.1"/>
</dbReference>
<dbReference type="OrthoDB" id="5370438at2759"/>
<dbReference type="EMBL" id="KE503207">
    <property type="protein sequence ID" value="EPX73255.1"/>
    <property type="molecule type" value="Genomic_DNA"/>
</dbReference>
<organism evidence="3 4">
    <name type="scientific">Schizosaccharomyces octosporus (strain yFS286)</name>
    <name type="common">Fission yeast</name>
    <name type="synonym">Octosporomyces octosporus</name>
    <dbReference type="NCBI Taxonomy" id="483514"/>
    <lineage>
        <taxon>Eukaryota</taxon>
        <taxon>Fungi</taxon>
        <taxon>Dikarya</taxon>
        <taxon>Ascomycota</taxon>
        <taxon>Taphrinomycotina</taxon>
        <taxon>Schizosaccharomycetes</taxon>
        <taxon>Schizosaccharomycetales</taxon>
        <taxon>Schizosaccharomycetaceae</taxon>
        <taxon>Schizosaccharomyces</taxon>
    </lineage>
</organism>
<feature type="coiled-coil region" evidence="1">
    <location>
        <begin position="465"/>
        <end position="559"/>
    </location>
</feature>
<reference evidence="3 4" key="1">
    <citation type="journal article" date="2011" name="Science">
        <title>Comparative functional genomics of the fission yeasts.</title>
        <authorList>
            <person name="Rhind N."/>
            <person name="Chen Z."/>
            <person name="Yassour M."/>
            <person name="Thompson D.A."/>
            <person name="Haas B.J."/>
            <person name="Habib N."/>
            <person name="Wapinski I."/>
            <person name="Roy S."/>
            <person name="Lin M.F."/>
            <person name="Heiman D.I."/>
            <person name="Young S.K."/>
            <person name="Furuya K."/>
            <person name="Guo Y."/>
            <person name="Pidoux A."/>
            <person name="Chen H.M."/>
            <person name="Robbertse B."/>
            <person name="Goldberg J.M."/>
            <person name="Aoki K."/>
            <person name="Bayne E.H."/>
            <person name="Berlin A.M."/>
            <person name="Desjardins C.A."/>
            <person name="Dobbs E."/>
            <person name="Dukaj L."/>
            <person name="Fan L."/>
            <person name="FitzGerald M.G."/>
            <person name="French C."/>
            <person name="Gujja S."/>
            <person name="Hansen K."/>
            <person name="Keifenheim D."/>
            <person name="Levin J.Z."/>
            <person name="Mosher R.A."/>
            <person name="Mueller C.A."/>
            <person name="Pfiffner J."/>
            <person name="Priest M."/>
            <person name="Russ C."/>
            <person name="Smialowska A."/>
            <person name="Swoboda P."/>
            <person name="Sykes S.M."/>
            <person name="Vaughn M."/>
            <person name="Vengrova S."/>
            <person name="Yoder R."/>
            <person name="Zeng Q."/>
            <person name="Allshire R."/>
            <person name="Baulcombe D."/>
            <person name="Birren B.W."/>
            <person name="Brown W."/>
            <person name="Ekwall K."/>
            <person name="Kellis M."/>
            <person name="Leatherwood J."/>
            <person name="Levin H."/>
            <person name="Margalit H."/>
            <person name="Martienssen R."/>
            <person name="Nieduszynski C.A."/>
            <person name="Spatafora J.W."/>
            <person name="Friedman N."/>
            <person name="Dalgaard J.Z."/>
            <person name="Baumann P."/>
            <person name="Niki H."/>
            <person name="Regev A."/>
            <person name="Nusbaum C."/>
        </authorList>
    </citation>
    <scope>NUCLEOTIDE SEQUENCE [LARGE SCALE GENOMIC DNA]</scope>
    <source>
        <strain evidence="4">yFS286</strain>
    </source>
</reference>
<evidence type="ECO:0000256" key="1">
    <source>
        <dbReference type="SAM" id="Coils"/>
    </source>
</evidence>